<dbReference type="InterPro" id="IPR000120">
    <property type="entry name" value="Amidase"/>
</dbReference>
<sequence>MTSLATTSSALFSEICEQVAAYRAGRDAFRDLDATLDAIETDGRPVWISVMPRDQAHALLAAAKARLDAGEDLPLFGIPFGVKDNIDVAGLETTGGCPQFAFKPQASAFAVDRLIKAGAIPVGKTNLDQFATGLNGTRSPYGIPSCAFDANYISGGSSSGSAVAVAKGLVPFALGTDTAGSGRVPAGFNNIVGMKPSKGLISTRGVLPACRTLDCVSILACTTQDALTVLRAVSIPDDKDAYSRANDDAAVAKSLNAFRFGVITPTVVARCAPGVTKRYAAAVSSLQALGGSPVEIDYAPFEAAASLLYAGPWVAERYAAISDFAESQPESIHPVVREIVTSGTQYSAVDAFTAQYSLADHALKIRTALNNIDFLLVPTAPEHPTIEDMLADPVALNSKLGLFTNFVNLMDMAAISVPFGWGDGGLPVGVTLIGPQFSDGMLAHIGDRLHRTDPGARLGAGSTPLAQTNAVVAAASEMESVRLAVVGAHLQGQPLNRQLTDRGASLVLTTRTSAGYSLYSLPNSSPAKPGLSRDGGPGGIEIELWDVPVREFGSFVAAIPAPLGIGSVETEDGTVVKGFICEHHALADAENITAFGGWRRYLAARSANQNTPAIAIAAQETRP</sequence>
<evidence type="ECO:0000313" key="3">
    <source>
        <dbReference type="EMBL" id="MCP8885714.1"/>
    </source>
</evidence>
<comment type="caution">
    <text evidence="3">The sequence shown here is derived from an EMBL/GenBank/DDBJ whole genome shotgun (WGS) entry which is preliminary data.</text>
</comment>
<dbReference type="PANTHER" id="PTHR11895:SF169">
    <property type="entry name" value="GLUTAMYL-TRNA(GLN) AMIDOTRANSFERASE"/>
    <property type="match status" value="1"/>
</dbReference>
<gene>
    <name evidence="3" type="primary">atzF</name>
    <name evidence="3" type="ORF">NF348_01195</name>
</gene>
<dbReference type="GO" id="GO:0004039">
    <property type="term" value="F:allophanate hydrolase activity"/>
    <property type="evidence" value="ECO:0007669"/>
    <property type="project" value="UniProtKB-EC"/>
</dbReference>
<organism evidence="3 4">
    <name type="scientific">Devosia ureilytica</name>
    <dbReference type="NCBI Taxonomy" id="2952754"/>
    <lineage>
        <taxon>Bacteria</taxon>
        <taxon>Pseudomonadati</taxon>
        <taxon>Pseudomonadota</taxon>
        <taxon>Alphaproteobacteria</taxon>
        <taxon>Hyphomicrobiales</taxon>
        <taxon>Devosiaceae</taxon>
        <taxon>Devosia</taxon>
    </lineage>
</organism>
<dbReference type="SUPFAM" id="SSF75304">
    <property type="entry name" value="Amidase signature (AS) enzymes"/>
    <property type="match status" value="1"/>
</dbReference>
<dbReference type="Gene3D" id="3.10.490.10">
    <property type="entry name" value="Gamma-glutamyl cyclotransferase-like"/>
    <property type="match status" value="1"/>
</dbReference>
<protein>
    <submittedName>
        <fullName evidence="3">Allophanate hydrolase</fullName>
        <ecNumber evidence="3">3.5.1.54</ecNumber>
    </submittedName>
</protein>
<feature type="domain" description="Allophanate hydrolase C-terminal" evidence="2">
    <location>
        <begin position="481"/>
        <end position="603"/>
    </location>
</feature>
<dbReference type="Pfam" id="PF21986">
    <property type="entry name" value="AH_C"/>
    <property type="match status" value="1"/>
</dbReference>
<dbReference type="InterPro" id="IPR053844">
    <property type="entry name" value="AH_C"/>
</dbReference>
<evidence type="ECO:0000259" key="1">
    <source>
        <dbReference type="Pfam" id="PF01425"/>
    </source>
</evidence>
<dbReference type="InterPro" id="IPR023631">
    <property type="entry name" value="Amidase_dom"/>
</dbReference>
<dbReference type="PANTHER" id="PTHR11895">
    <property type="entry name" value="TRANSAMIDASE"/>
    <property type="match status" value="1"/>
</dbReference>
<proteinExistence type="predicted"/>
<evidence type="ECO:0000313" key="4">
    <source>
        <dbReference type="Proteomes" id="UP001060275"/>
    </source>
</evidence>
<evidence type="ECO:0000259" key="2">
    <source>
        <dbReference type="Pfam" id="PF21986"/>
    </source>
</evidence>
<reference evidence="3" key="1">
    <citation type="submission" date="2022-06" db="EMBL/GenBank/DDBJ databases">
        <title>Devosia sp. XJ19-45 genome assembly.</title>
        <authorList>
            <person name="Li B."/>
            <person name="Cai M."/>
            <person name="Nie G."/>
            <person name="Li W."/>
        </authorList>
    </citation>
    <scope>NUCLEOTIDE SEQUENCE</scope>
    <source>
        <strain evidence="3">XJ19-45</strain>
    </source>
</reference>
<dbReference type="Proteomes" id="UP001060275">
    <property type="component" value="Unassembled WGS sequence"/>
</dbReference>
<dbReference type="EC" id="3.5.1.54" evidence="3"/>
<feature type="domain" description="Amidase" evidence="1">
    <location>
        <begin position="53"/>
        <end position="442"/>
    </location>
</feature>
<dbReference type="Pfam" id="PF01425">
    <property type="entry name" value="Amidase"/>
    <property type="match status" value="1"/>
</dbReference>
<dbReference type="EMBL" id="JAMWDU010000001">
    <property type="protein sequence ID" value="MCP8885714.1"/>
    <property type="molecule type" value="Genomic_DNA"/>
</dbReference>
<dbReference type="Gene3D" id="1.20.58.1700">
    <property type="match status" value="1"/>
</dbReference>
<keyword evidence="3" id="KW-0378">Hydrolase</keyword>
<keyword evidence="4" id="KW-1185">Reference proteome</keyword>
<name>A0A9Q4FRE1_9HYPH</name>
<dbReference type="Gene3D" id="3.90.1300.10">
    <property type="entry name" value="Amidase signature (AS) domain"/>
    <property type="match status" value="1"/>
</dbReference>
<dbReference type="RefSeq" id="WP_254673074.1">
    <property type="nucleotide sequence ID" value="NZ_JAMWDU010000001.1"/>
</dbReference>
<dbReference type="AlphaFoldDB" id="A0A9Q4FRE1"/>
<dbReference type="NCBIfam" id="TIGR02713">
    <property type="entry name" value="allophanate_hyd"/>
    <property type="match status" value="1"/>
</dbReference>
<dbReference type="InterPro" id="IPR014085">
    <property type="entry name" value="Allophanate_hydrolase"/>
</dbReference>
<accession>A0A9Q4FRE1</accession>
<dbReference type="NCBIfam" id="NF006043">
    <property type="entry name" value="PRK08186.1"/>
    <property type="match status" value="1"/>
</dbReference>
<dbReference type="InterPro" id="IPR036928">
    <property type="entry name" value="AS_sf"/>
</dbReference>